<feature type="disulfide bond" evidence="5">
    <location>
        <begin position="28"/>
        <end position="44"/>
    </location>
</feature>
<keyword evidence="3 5" id="KW-1015">Disulfide bond</keyword>
<dbReference type="GO" id="GO:0042130">
    <property type="term" value="P:negative regulation of T cell proliferation"/>
    <property type="evidence" value="ECO:0007669"/>
    <property type="project" value="TreeGrafter"/>
</dbReference>
<dbReference type="SMART" id="SM00085">
    <property type="entry name" value="PA2c"/>
    <property type="match status" value="1"/>
</dbReference>
<protein>
    <submittedName>
        <fullName evidence="8">Basic phospholipase A2 APP-D49</fullName>
    </submittedName>
</protein>
<evidence type="ECO:0000313" key="9">
    <source>
        <dbReference type="Proteomes" id="UP000053638"/>
    </source>
</evidence>
<sequence length="54" mass="5945">SLWELHKVITKATGKSALLYYSSYGCYCGLGGQGQPKDATDRCCQLHDICYANL</sequence>
<dbReference type="PANTHER" id="PTHR11716:SF9">
    <property type="entry name" value="PHOSPHOLIPASE A2, MEMBRANE ASSOCIATED"/>
    <property type="match status" value="1"/>
</dbReference>
<dbReference type="InterPro" id="IPR001211">
    <property type="entry name" value="PLA2"/>
</dbReference>
<dbReference type="InterPro" id="IPR016090">
    <property type="entry name" value="PLA2-like_dom"/>
</dbReference>
<dbReference type="InterPro" id="IPR036444">
    <property type="entry name" value="PLipase_A2_dom_sf"/>
</dbReference>
<evidence type="ECO:0000259" key="7">
    <source>
        <dbReference type="SMART" id="SM00085"/>
    </source>
</evidence>
<proteinExistence type="inferred from homology"/>
<organism evidence="8 9">
    <name type="scientific">Phaethon lepturus</name>
    <name type="common">White-tailed tropicbird</name>
    <dbReference type="NCBI Taxonomy" id="97097"/>
    <lineage>
        <taxon>Eukaryota</taxon>
        <taxon>Metazoa</taxon>
        <taxon>Chordata</taxon>
        <taxon>Craniata</taxon>
        <taxon>Vertebrata</taxon>
        <taxon>Euteleostomi</taxon>
        <taxon>Archelosauria</taxon>
        <taxon>Archosauria</taxon>
        <taxon>Dinosauria</taxon>
        <taxon>Saurischia</taxon>
        <taxon>Theropoda</taxon>
        <taxon>Coelurosauria</taxon>
        <taxon>Aves</taxon>
        <taxon>Neognathae</taxon>
        <taxon>Neoaves</taxon>
        <taxon>Phaethontimorphae</taxon>
        <taxon>Phaethontiformes</taxon>
        <taxon>Phaethontidae</taxon>
        <taxon>Phaethon</taxon>
    </lineage>
</organism>
<keyword evidence="2" id="KW-0964">Secreted</keyword>
<dbReference type="GO" id="GO:0005576">
    <property type="term" value="C:extracellular region"/>
    <property type="evidence" value="ECO:0007669"/>
    <property type="project" value="UniProtKB-SubCell"/>
</dbReference>
<feature type="domain" description="Phospholipase A2-like central" evidence="7">
    <location>
        <begin position="1"/>
        <end position="54"/>
    </location>
</feature>
<evidence type="ECO:0000256" key="1">
    <source>
        <dbReference type="ARBA" id="ARBA00004613"/>
    </source>
</evidence>
<evidence type="ECO:0000313" key="8">
    <source>
        <dbReference type="EMBL" id="KFQ76123.1"/>
    </source>
</evidence>
<accession>A0A091TKQ3</accession>
<dbReference type="GO" id="GO:0016042">
    <property type="term" value="P:lipid catabolic process"/>
    <property type="evidence" value="ECO:0007669"/>
    <property type="project" value="InterPro"/>
</dbReference>
<dbReference type="PhylomeDB" id="A0A091TKQ3"/>
<dbReference type="GO" id="GO:0050482">
    <property type="term" value="P:arachidonate secretion"/>
    <property type="evidence" value="ECO:0007669"/>
    <property type="project" value="InterPro"/>
</dbReference>
<dbReference type="SUPFAM" id="SSF48619">
    <property type="entry name" value="Phospholipase A2, PLA2"/>
    <property type="match status" value="1"/>
</dbReference>
<comment type="cofactor">
    <cofactor evidence="4">
        <name>Ca(2+)</name>
        <dbReference type="ChEBI" id="CHEBI:29108"/>
    </cofactor>
    <text evidence="4">Binds 1 Ca(2+) ion per subunit.</text>
</comment>
<comment type="subcellular location">
    <subcellularLocation>
        <location evidence="1">Secreted</location>
    </subcellularLocation>
</comment>
<comment type="similarity">
    <text evidence="6">Belongs to the phospholipase A2 family.</text>
</comment>
<dbReference type="Pfam" id="PF00068">
    <property type="entry name" value="Phospholip_A2_1"/>
    <property type="match status" value="1"/>
</dbReference>
<dbReference type="GO" id="GO:0006644">
    <property type="term" value="P:phospholipid metabolic process"/>
    <property type="evidence" value="ECO:0007669"/>
    <property type="project" value="InterPro"/>
</dbReference>
<evidence type="ECO:0000256" key="5">
    <source>
        <dbReference type="PIRSR" id="PIRSR601211-3"/>
    </source>
</evidence>
<keyword evidence="4" id="KW-0106">Calcium</keyword>
<feature type="non-terminal residue" evidence="8">
    <location>
        <position position="54"/>
    </location>
</feature>
<dbReference type="EMBL" id="KK455523">
    <property type="protein sequence ID" value="KFQ76123.1"/>
    <property type="molecule type" value="Genomic_DNA"/>
</dbReference>
<name>A0A091TKQ3_PHALP</name>
<feature type="binding site" evidence="4">
    <location>
        <position position="29"/>
    </location>
    <ligand>
        <name>Ca(2+)</name>
        <dbReference type="ChEBI" id="CHEBI:29108"/>
    </ligand>
</feature>
<feature type="binding site" evidence="4">
    <location>
        <position position="27"/>
    </location>
    <ligand>
        <name>Ca(2+)</name>
        <dbReference type="ChEBI" id="CHEBI:29108"/>
    </ligand>
</feature>
<dbReference type="PANTHER" id="PTHR11716">
    <property type="entry name" value="PHOSPHOLIPASE A2 FAMILY MEMBER"/>
    <property type="match status" value="1"/>
</dbReference>
<gene>
    <name evidence="8" type="ORF">N335_05709</name>
</gene>
<feature type="binding site" evidence="4">
    <location>
        <position position="31"/>
    </location>
    <ligand>
        <name>Ca(2+)</name>
        <dbReference type="ChEBI" id="CHEBI:29108"/>
    </ligand>
</feature>
<dbReference type="Gene3D" id="1.20.90.10">
    <property type="entry name" value="Phospholipase A2 domain"/>
    <property type="match status" value="1"/>
</dbReference>
<dbReference type="GO" id="GO:0005509">
    <property type="term" value="F:calcium ion binding"/>
    <property type="evidence" value="ECO:0007669"/>
    <property type="project" value="InterPro"/>
</dbReference>
<feature type="binding site" evidence="4">
    <location>
        <position position="48"/>
    </location>
    <ligand>
        <name>Ca(2+)</name>
        <dbReference type="ChEBI" id="CHEBI:29108"/>
    </ligand>
</feature>
<dbReference type="Proteomes" id="UP000053638">
    <property type="component" value="Unassembled WGS sequence"/>
</dbReference>
<feature type="non-terminal residue" evidence="8">
    <location>
        <position position="1"/>
    </location>
</feature>
<reference evidence="8 9" key="1">
    <citation type="submission" date="2014-04" db="EMBL/GenBank/DDBJ databases">
        <title>Genome evolution of avian class.</title>
        <authorList>
            <person name="Zhang G."/>
            <person name="Li C."/>
        </authorList>
    </citation>
    <scope>NUCLEOTIDE SEQUENCE [LARGE SCALE GENOMIC DNA]</scope>
    <source>
        <strain evidence="8">BGI_N335</strain>
    </source>
</reference>
<dbReference type="GO" id="GO:0005543">
    <property type="term" value="F:phospholipid binding"/>
    <property type="evidence" value="ECO:0007669"/>
    <property type="project" value="TreeGrafter"/>
</dbReference>
<evidence type="ECO:0000256" key="3">
    <source>
        <dbReference type="ARBA" id="ARBA00023157"/>
    </source>
</evidence>
<evidence type="ECO:0000256" key="6">
    <source>
        <dbReference type="RuleBase" id="RU003654"/>
    </source>
</evidence>
<keyword evidence="9" id="KW-1185">Reference proteome</keyword>
<evidence type="ECO:0000256" key="4">
    <source>
        <dbReference type="PIRSR" id="PIRSR601211-2"/>
    </source>
</evidence>
<evidence type="ECO:0000256" key="2">
    <source>
        <dbReference type="ARBA" id="ARBA00022525"/>
    </source>
</evidence>
<keyword evidence="4" id="KW-0479">Metal-binding</keyword>
<dbReference type="PROSITE" id="PS00118">
    <property type="entry name" value="PA2_HIS"/>
    <property type="match status" value="1"/>
</dbReference>
<dbReference type="InterPro" id="IPR033113">
    <property type="entry name" value="PLA2_histidine"/>
</dbReference>
<dbReference type="PRINTS" id="PR00389">
    <property type="entry name" value="PHPHLIPASEA2"/>
</dbReference>
<dbReference type="AlphaFoldDB" id="A0A091TKQ3"/>
<dbReference type="GO" id="GO:0047498">
    <property type="term" value="F:calcium-dependent phospholipase A2 activity"/>
    <property type="evidence" value="ECO:0007669"/>
    <property type="project" value="TreeGrafter"/>
</dbReference>